<accession>A0A1L7WZZ1</accession>
<name>A0A1L7WZZ1_9HELO</name>
<evidence type="ECO:0000313" key="1">
    <source>
        <dbReference type="EMBL" id="CZR58339.1"/>
    </source>
</evidence>
<keyword evidence="2" id="KW-1185">Reference proteome</keyword>
<dbReference type="Proteomes" id="UP000184330">
    <property type="component" value="Unassembled WGS sequence"/>
</dbReference>
<dbReference type="EMBL" id="FJOG01000011">
    <property type="protein sequence ID" value="CZR58339.1"/>
    <property type="molecule type" value="Genomic_DNA"/>
</dbReference>
<evidence type="ECO:0000313" key="2">
    <source>
        <dbReference type="Proteomes" id="UP000184330"/>
    </source>
</evidence>
<reference evidence="1 2" key="1">
    <citation type="submission" date="2016-03" db="EMBL/GenBank/DDBJ databases">
        <authorList>
            <person name="Ploux O."/>
        </authorList>
    </citation>
    <scope>NUCLEOTIDE SEQUENCE [LARGE SCALE GENOMIC DNA]</scope>
    <source>
        <strain evidence="1 2">UAMH 11012</strain>
    </source>
</reference>
<dbReference type="AlphaFoldDB" id="A0A1L7WZZ1"/>
<proteinExistence type="predicted"/>
<protein>
    <submittedName>
        <fullName evidence="1">Uncharacterized protein</fullName>
    </submittedName>
</protein>
<sequence>MSGTHELRSNMLGIGRIQCSRLPGFRNTAASLHGHEETDIPEEEYDQLPLVTNVPEYCWAKEEEVNREQTSWTIQLEEKRNRFEESLKCRNQV</sequence>
<gene>
    <name evidence="1" type="ORF">PAC_08231</name>
</gene>
<organism evidence="1 2">
    <name type="scientific">Phialocephala subalpina</name>
    <dbReference type="NCBI Taxonomy" id="576137"/>
    <lineage>
        <taxon>Eukaryota</taxon>
        <taxon>Fungi</taxon>
        <taxon>Dikarya</taxon>
        <taxon>Ascomycota</taxon>
        <taxon>Pezizomycotina</taxon>
        <taxon>Leotiomycetes</taxon>
        <taxon>Helotiales</taxon>
        <taxon>Mollisiaceae</taxon>
        <taxon>Phialocephala</taxon>
        <taxon>Phialocephala fortinii species complex</taxon>
    </lineage>
</organism>